<dbReference type="Gene3D" id="3.20.20.140">
    <property type="entry name" value="Metal-dependent hydrolases"/>
    <property type="match status" value="1"/>
</dbReference>
<dbReference type="SUPFAM" id="SSF51556">
    <property type="entry name" value="Metallo-dependent hydrolases"/>
    <property type="match status" value="1"/>
</dbReference>
<name>A0A0Q2M649_MYCGO</name>
<protein>
    <recommendedName>
        <fullName evidence="1">Amidohydrolase-related domain-containing protein</fullName>
    </recommendedName>
</protein>
<dbReference type="EMBL" id="LKTM01000379">
    <property type="protein sequence ID" value="KQH75359.1"/>
    <property type="molecule type" value="Genomic_DNA"/>
</dbReference>
<dbReference type="AlphaFoldDB" id="A0A0Q2M649"/>
<reference evidence="2 3" key="1">
    <citation type="submission" date="2015-10" db="EMBL/GenBank/DDBJ databases">
        <title>Mycobacterium gordonae draft genome assembly.</title>
        <authorList>
            <person name="Ustinova V."/>
            <person name="Smirnova T."/>
            <person name="Blagodatskikh K."/>
            <person name="Varlamov D."/>
            <person name="Larionova E."/>
            <person name="Chernousova L."/>
        </authorList>
    </citation>
    <scope>NUCLEOTIDE SEQUENCE [LARGE SCALE GENOMIC DNA]</scope>
    <source>
        <strain evidence="2 3">CTRI 14-8773</strain>
    </source>
</reference>
<proteinExistence type="predicted"/>
<gene>
    <name evidence="2" type="ORF">AO501_24520</name>
</gene>
<feature type="domain" description="Amidohydrolase-related" evidence="1">
    <location>
        <begin position="8"/>
        <end position="60"/>
    </location>
</feature>
<evidence type="ECO:0000259" key="1">
    <source>
        <dbReference type="Pfam" id="PF04909"/>
    </source>
</evidence>
<evidence type="ECO:0000313" key="3">
    <source>
        <dbReference type="Proteomes" id="UP000051677"/>
    </source>
</evidence>
<dbReference type="Proteomes" id="UP000051677">
    <property type="component" value="Unassembled WGS sequence"/>
</dbReference>
<organism evidence="2 3">
    <name type="scientific">Mycobacterium gordonae</name>
    <dbReference type="NCBI Taxonomy" id="1778"/>
    <lineage>
        <taxon>Bacteria</taxon>
        <taxon>Bacillati</taxon>
        <taxon>Actinomycetota</taxon>
        <taxon>Actinomycetes</taxon>
        <taxon>Mycobacteriales</taxon>
        <taxon>Mycobacteriaceae</taxon>
        <taxon>Mycobacterium</taxon>
    </lineage>
</organism>
<accession>A0A0Q2M649</accession>
<comment type="caution">
    <text evidence="2">The sequence shown here is derived from an EMBL/GenBank/DDBJ whole genome shotgun (WGS) entry which is preliminary data.</text>
</comment>
<dbReference type="InterPro" id="IPR006680">
    <property type="entry name" value="Amidohydro-rel"/>
</dbReference>
<dbReference type="GO" id="GO:0016787">
    <property type="term" value="F:hydrolase activity"/>
    <property type="evidence" value="ECO:0007669"/>
    <property type="project" value="InterPro"/>
</dbReference>
<sequence length="82" mass="9258">MLFTYGIAHKILFGTDYPVFRLQGKQRDFVARLWTDSVFPDGMADRDIELFLAGNARRLLANKKTTTDYSVTRKSEGIAGAL</sequence>
<dbReference type="InterPro" id="IPR032466">
    <property type="entry name" value="Metal_Hydrolase"/>
</dbReference>
<dbReference type="Pfam" id="PF04909">
    <property type="entry name" value="Amidohydro_2"/>
    <property type="match status" value="1"/>
</dbReference>
<evidence type="ECO:0000313" key="2">
    <source>
        <dbReference type="EMBL" id="KQH75359.1"/>
    </source>
</evidence>